<dbReference type="RefSeq" id="WP_008476521.1">
    <property type="nucleotide sequence ID" value="NZ_CAGS01000143.1"/>
</dbReference>
<reference evidence="3 4" key="1">
    <citation type="journal article" date="2012" name="ISME J.">
        <title>Nitrification expanded: discovery, physiology and genomics of a nitrite-oxidizing bacterium from the phylum Chloroflexi.</title>
        <authorList>
            <person name="Sorokin D.Y."/>
            <person name="Lucker S."/>
            <person name="Vejmelkova D."/>
            <person name="Kostrikina N.A."/>
            <person name="Kleerebezem R."/>
            <person name="Rijpstra W.I."/>
            <person name="Damste J.S."/>
            <person name="Le Paslier D."/>
            <person name="Muyzer G."/>
            <person name="Wagner M."/>
            <person name="van Loosdrecht M.C."/>
            <person name="Daims H."/>
        </authorList>
    </citation>
    <scope>NUCLEOTIDE SEQUENCE [LARGE SCALE GENOMIC DNA]</scope>
    <source>
        <strain evidence="4">none</strain>
    </source>
</reference>
<gene>
    <name evidence="3" type="ORF">NITHO_2270011</name>
</gene>
<keyword evidence="4" id="KW-1185">Reference proteome</keyword>
<comment type="caution">
    <text evidence="3">The sequence shown here is derived from an EMBL/GenBank/DDBJ whole genome shotgun (WGS) entry which is preliminary data.</text>
</comment>
<dbReference type="SUPFAM" id="SSF47413">
    <property type="entry name" value="lambda repressor-like DNA-binding domains"/>
    <property type="match status" value="1"/>
</dbReference>
<dbReference type="InterPro" id="IPR010982">
    <property type="entry name" value="Lambda_DNA-bd_dom_sf"/>
</dbReference>
<name>I4EFD2_9BACT</name>
<dbReference type="GO" id="GO:0003677">
    <property type="term" value="F:DNA binding"/>
    <property type="evidence" value="ECO:0007669"/>
    <property type="project" value="InterPro"/>
</dbReference>
<dbReference type="SMART" id="SM00530">
    <property type="entry name" value="HTH_XRE"/>
    <property type="match status" value="1"/>
</dbReference>
<sequence>MIGEFIRARRKTLGMSQQALGDAIGRDQQLISQIERNREPGYLPSIELLRALSRALHCSIEDLLRAAGYLEESKEAEAAEPDNERIFVTLIDLTDQLRVPSHLKMALREDISWVRRRWEQEGQGPAGQEYRPGGGSSRLHHTPPSVTGGGSEVGEAHDAADTYSGESFRFAS</sequence>
<accession>I4EFD2</accession>
<protein>
    <recommendedName>
        <fullName evidence="2">HTH cro/C1-type domain-containing protein</fullName>
    </recommendedName>
</protein>
<dbReference type="Proteomes" id="UP000004221">
    <property type="component" value="Unassembled WGS sequence"/>
</dbReference>
<evidence type="ECO:0000256" key="1">
    <source>
        <dbReference type="SAM" id="MobiDB-lite"/>
    </source>
</evidence>
<evidence type="ECO:0000259" key="2">
    <source>
        <dbReference type="PROSITE" id="PS50943"/>
    </source>
</evidence>
<proteinExistence type="predicted"/>
<dbReference type="EMBL" id="CAGS01000143">
    <property type="protein sequence ID" value="CCF83394.1"/>
    <property type="molecule type" value="Genomic_DNA"/>
</dbReference>
<evidence type="ECO:0000313" key="3">
    <source>
        <dbReference type="EMBL" id="CCF83394.1"/>
    </source>
</evidence>
<feature type="region of interest" description="Disordered" evidence="1">
    <location>
        <begin position="119"/>
        <end position="172"/>
    </location>
</feature>
<evidence type="ECO:0000313" key="4">
    <source>
        <dbReference type="Proteomes" id="UP000004221"/>
    </source>
</evidence>
<feature type="domain" description="HTH cro/C1-type" evidence="2">
    <location>
        <begin position="6"/>
        <end position="63"/>
    </location>
</feature>
<dbReference type="Pfam" id="PF01381">
    <property type="entry name" value="HTH_3"/>
    <property type="match status" value="1"/>
</dbReference>
<dbReference type="CDD" id="cd00093">
    <property type="entry name" value="HTH_XRE"/>
    <property type="match status" value="1"/>
</dbReference>
<dbReference type="AlphaFoldDB" id="I4EFD2"/>
<dbReference type="InterPro" id="IPR001387">
    <property type="entry name" value="Cro/C1-type_HTH"/>
</dbReference>
<organism evidence="3 4">
    <name type="scientific">Nitrolancea hollandica Lb</name>
    <dbReference type="NCBI Taxonomy" id="1129897"/>
    <lineage>
        <taxon>Bacteria</taxon>
        <taxon>Pseudomonadati</taxon>
        <taxon>Thermomicrobiota</taxon>
        <taxon>Thermomicrobia</taxon>
        <taxon>Sphaerobacterales</taxon>
        <taxon>Sphaerobacterineae</taxon>
        <taxon>Sphaerobacteraceae</taxon>
        <taxon>Nitrolancea</taxon>
    </lineage>
</organism>
<dbReference type="PROSITE" id="PS50943">
    <property type="entry name" value="HTH_CROC1"/>
    <property type="match status" value="1"/>
</dbReference>
<dbReference type="Gene3D" id="1.10.260.40">
    <property type="entry name" value="lambda repressor-like DNA-binding domains"/>
    <property type="match status" value="1"/>
</dbReference>
<dbReference type="OrthoDB" id="9814751at2"/>